<dbReference type="EMBL" id="JAESWC010000001">
    <property type="protein sequence ID" value="MBL4934452.1"/>
    <property type="molecule type" value="Genomic_DNA"/>
</dbReference>
<dbReference type="InterPro" id="IPR001078">
    <property type="entry name" value="2-oxoacid_DH_actylTfrase"/>
</dbReference>
<keyword evidence="1" id="KW-0472">Membrane</keyword>
<protein>
    <submittedName>
        <fullName evidence="3">2-oxo acid dehydrogenase subunit E2</fullName>
    </submittedName>
</protein>
<evidence type="ECO:0000313" key="3">
    <source>
        <dbReference type="EMBL" id="MBL4934452.1"/>
    </source>
</evidence>
<keyword evidence="1" id="KW-1133">Transmembrane helix</keyword>
<keyword evidence="4" id="KW-1185">Reference proteome</keyword>
<proteinExistence type="predicted"/>
<evidence type="ECO:0000313" key="4">
    <source>
        <dbReference type="Proteomes" id="UP000632377"/>
    </source>
</evidence>
<feature type="transmembrane region" description="Helical" evidence="1">
    <location>
        <begin position="158"/>
        <end position="175"/>
    </location>
</feature>
<name>A0ABS1T5Q0_9CLOT</name>
<keyword evidence="1" id="KW-0812">Transmembrane</keyword>
<dbReference type="InterPro" id="IPR023213">
    <property type="entry name" value="CAT-like_dom_sf"/>
</dbReference>
<dbReference type="Gene3D" id="3.30.559.10">
    <property type="entry name" value="Chloramphenicol acetyltransferase-like domain"/>
    <property type="match status" value="2"/>
</dbReference>
<gene>
    <name evidence="3" type="ORF">JK636_01620</name>
</gene>
<sequence>MSKYKKRFGDRYDGRLLRKIDPFFKLIPYIMRTRSDSQVFFDDKIYMDKVEEFLKEKRRAGTRDIKFLHIIIAAMVRTLSQKPHLNRFIAGQKIYARDEILISIAIKKQLSDEGEETTLKLNFEPADTLNHIVFKVNSALEENKKADMKNDADKTARIFTMCPGFFIKFLIWILTKLDYFGLMPKVINKVSPFHTSVFITDLGSLGIQPVYHHIYDFGTTSVFMAFGSKQKEKAFDIDNKIIERKFVNLKVVADERIVDGYYYASAFKLFKKLIENPERLETSPDRLFKDAAVYE</sequence>
<dbReference type="RefSeq" id="WP_202747087.1">
    <property type="nucleotide sequence ID" value="NZ_JAESWC010000001.1"/>
</dbReference>
<dbReference type="Pfam" id="PF00198">
    <property type="entry name" value="2-oxoacid_dh"/>
    <property type="match status" value="1"/>
</dbReference>
<dbReference type="Proteomes" id="UP000632377">
    <property type="component" value="Unassembled WGS sequence"/>
</dbReference>
<dbReference type="SUPFAM" id="SSF52777">
    <property type="entry name" value="CoA-dependent acyltransferases"/>
    <property type="match status" value="1"/>
</dbReference>
<accession>A0ABS1T5Q0</accession>
<organism evidence="3 4">
    <name type="scientific">Clostridium rhizosphaerae</name>
    <dbReference type="NCBI Taxonomy" id="2803861"/>
    <lineage>
        <taxon>Bacteria</taxon>
        <taxon>Bacillati</taxon>
        <taxon>Bacillota</taxon>
        <taxon>Clostridia</taxon>
        <taxon>Eubacteriales</taxon>
        <taxon>Clostridiaceae</taxon>
        <taxon>Clostridium</taxon>
    </lineage>
</organism>
<comment type="caution">
    <text evidence="3">The sequence shown here is derived from an EMBL/GenBank/DDBJ whole genome shotgun (WGS) entry which is preliminary data.</text>
</comment>
<reference evidence="3 4" key="1">
    <citation type="submission" date="2021-01" db="EMBL/GenBank/DDBJ databases">
        <title>Genome public.</title>
        <authorList>
            <person name="Liu C."/>
            <person name="Sun Q."/>
        </authorList>
    </citation>
    <scope>NUCLEOTIDE SEQUENCE [LARGE SCALE GENOMIC DNA]</scope>
    <source>
        <strain evidence="3 4">YIM B02515</strain>
    </source>
</reference>
<evidence type="ECO:0000256" key="1">
    <source>
        <dbReference type="SAM" id="Phobius"/>
    </source>
</evidence>
<feature type="domain" description="2-oxoacid dehydrogenase acyltransferase catalytic" evidence="2">
    <location>
        <begin position="197"/>
        <end position="280"/>
    </location>
</feature>
<evidence type="ECO:0000259" key="2">
    <source>
        <dbReference type="Pfam" id="PF00198"/>
    </source>
</evidence>